<name>C5BQ21_TERTT</name>
<keyword evidence="2" id="KW-0378">Hydrolase</keyword>
<dbReference type="RefSeq" id="WP_015819493.1">
    <property type="nucleotide sequence ID" value="NC_012997.1"/>
</dbReference>
<dbReference type="SUPFAM" id="SSF54637">
    <property type="entry name" value="Thioesterase/thiol ester dehydrase-isomerase"/>
    <property type="match status" value="1"/>
</dbReference>
<dbReference type="STRING" id="377629.TERTU_3284"/>
<dbReference type="eggNOG" id="COG0824">
    <property type="taxonomic scope" value="Bacteria"/>
</dbReference>
<evidence type="ECO:0000256" key="1">
    <source>
        <dbReference type="ARBA" id="ARBA00005953"/>
    </source>
</evidence>
<dbReference type="OrthoDB" id="9800856at2"/>
<dbReference type="AlphaFoldDB" id="C5BQ21"/>
<dbReference type="InterPro" id="IPR006684">
    <property type="entry name" value="YbgC/YbaW"/>
</dbReference>
<dbReference type="Pfam" id="PF13279">
    <property type="entry name" value="4HBT_2"/>
    <property type="match status" value="1"/>
</dbReference>
<proteinExistence type="inferred from homology"/>
<evidence type="ECO:0000313" key="3">
    <source>
        <dbReference type="EMBL" id="ACR13379.1"/>
    </source>
</evidence>
<dbReference type="GO" id="GO:0047617">
    <property type="term" value="F:fatty acyl-CoA hydrolase activity"/>
    <property type="evidence" value="ECO:0007669"/>
    <property type="project" value="TreeGrafter"/>
</dbReference>
<dbReference type="InterPro" id="IPR029069">
    <property type="entry name" value="HotDog_dom_sf"/>
</dbReference>
<dbReference type="PANTHER" id="PTHR31793:SF27">
    <property type="entry name" value="NOVEL THIOESTERASE SUPERFAMILY DOMAIN AND SAPOSIN A-TYPE DOMAIN CONTAINING PROTEIN (0610012H03RIK)"/>
    <property type="match status" value="1"/>
</dbReference>
<keyword evidence="4" id="KW-1185">Reference proteome</keyword>
<dbReference type="HOGENOM" id="CLU_101141_3_0_6"/>
<comment type="similarity">
    <text evidence="1">Belongs to the 4-hydroxybenzoyl-CoA thioesterase family.</text>
</comment>
<evidence type="ECO:0000313" key="4">
    <source>
        <dbReference type="Proteomes" id="UP000009080"/>
    </source>
</evidence>
<accession>C5BQ21</accession>
<dbReference type="CDD" id="cd00586">
    <property type="entry name" value="4HBT"/>
    <property type="match status" value="1"/>
</dbReference>
<dbReference type="Proteomes" id="UP000009080">
    <property type="component" value="Chromosome"/>
</dbReference>
<dbReference type="PIRSF" id="PIRSF003230">
    <property type="entry name" value="YbgC"/>
    <property type="match status" value="1"/>
</dbReference>
<protein>
    <submittedName>
        <fullName evidence="3">Thioesterase family protein</fullName>
    </submittedName>
</protein>
<sequence length="139" mass="16244">MDTDTLIQTETLIKVPFHDVDSMGVAWHGHYAKYLEVARCEFLDEVGYNYDAMEQSGYMWPIIDMQIKYVKPLRFDQVVRVVTQLAEWEYRLKLKYVIYDQTTGERLCKAHTSQVAVDGKTGEMCFQSPQTLIERLGKH</sequence>
<dbReference type="PANTHER" id="PTHR31793">
    <property type="entry name" value="4-HYDROXYBENZOYL-COA THIOESTERASE FAMILY MEMBER"/>
    <property type="match status" value="1"/>
</dbReference>
<organism evidence="3 4">
    <name type="scientific">Teredinibacter turnerae (strain ATCC 39867 / T7901)</name>
    <dbReference type="NCBI Taxonomy" id="377629"/>
    <lineage>
        <taxon>Bacteria</taxon>
        <taxon>Pseudomonadati</taxon>
        <taxon>Pseudomonadota</taxon>
        <taxon>Gammaproteobacteria</taxon>
        <taxon>Cellvibrionales</taxon>
        <taxon>Cellvibrionaceae</taxon>
        <taxon>Teredinibacter</taxon>
    </lineage>
</organism>
<gene>
    <name evidence="3" type="ordered locus">TERTU_3284</name>
</gene>
<evidence type="ECO:0000256" key="2">
    <source>
        <dbReference type="ARBA" id="ARBA00022801"/>
    </source>
</evidence>
<dbReference type="KEGG" id="ttu:TERTU_3284"/>
<reference evidence="3 4" key="1">
    <citation type="journal article" date="2009" name="PLoS ONE">
        <title>The complete genome of Teredinibacter turnerae T7901: an intracellular endosymbiont of marine wood-boring bivalves (shipworms).</title>
        <authorList>
            <person name="Yang J.C."/>
            <person name="Madupu R."/>
            <person name="Durkin A.S."/>
            <person name="Ekborg N.A."/>
            <person name="Pedamallu C.S."/>
            <person name="Hostetler J.B."/>
            <person name="Radune D."/>
            <person name="Toms B.S."/>
            <person name="Henrissat B."/>
            <person name="Coutinho P.M."/>
            <person name="Schwarz S."/>
            <person name="Field L."/>
            <person name="Trindade-Silva A.E."/>
            <person name="Soares C.A.G."/>
            <person name="Elshahawi S."/>
            <person name="Hanora A."/>
            <person name="Schmidt E.W."/>
            <person name="Haygood M.G."/>
            <person name="Posfai J."/>
            <person name="Benner J."/>
            <person name="Madinger C."/>
            <person name="Nove J."/>
            <person name="Anton B."/>
            <person name="Chaudhary K."/>
            <person name="Foster J."/>
            <person name="Holman A."/>
            <person name="Kumar S."/>
            <person name="Lessard P.A."/>
            <person name="Luyten Y.A."/>
            <person name="Slatko B."/>
            <person name="Wood N."/>
            <person name="Wu B."/>
            <person name="Teplitski M."/>
            <person name="Mougous J.D."/>
            <person name="Ward N."/>
            <person name="Eisen J.A."/>
            <person name="Badger J.H."/>
            <person name="Distel D.L."/>
        </authorList>
    </citation>
    <scope>NUCLEOTIDE SEQUENCE [LARGE SCALE GENOMIC DNA]</scope>
    <source>
        <strain evidence="4">ATCC 39867 / T7901</strain>
    </source>
</reference>
<dbReference type="InterPro" id="IPR050563">
    <property type="entry name" value="4-hydroxybenzoyl-CoA_TE"/>
</dbReference>
<dbReference type="Gene3D" id="3.10.129.10">
    <property type="entry name" value="Hotdog Thioesterase"/>
    <property type="match status" value="1"/>
</dbReference>
<dbReference type="NCBIfam" id="TIGR00051">
    <property type="entry name" value="YbgC/FadM family acyl-CoA thioesterase"/>
    <property type="match status" value="1"/>
</dbReference>
<dbReference type="EMBL" id="CP001614">
    <property type="protein sequence ID" value="ACR13379.1"/>
    <property type="molecule type" value="Genomic_DNA"/>
</dbReference>